<dbReference type="Gene3D" id="3.20.20.80">
    <property type="entry name" value="Glycosidases"/>
    <property type="match status" value="1"/>
</dbReference>
<dbReference type="PRINTS" id="PR00132">
    <property type="entry name" value="GLHYDRLASE2"/>
</dbReference>
<dbReference type="InterPro" id="IPR006101">
    <property type="entry name" value="Glyco_hydro_2"/>
</dbReference>
<reference evidence="6" key="1">
    <citation type="submission" date="2023-01" db="EMBL/GenBank/DDBJ databases">
        <title>Genome assembly of the deep-sea coral Lophelia pertusa.</title>
        <authorList>
            <person name="Herrera S."/>
            <person name="Cordes E."/>
        </authorList>
    </citation>
    <scope>NUCLEOTIDE SEQUENCE</scope>
    <source>
        <strain evidence="6">USNM1676648</strain>
        <tissue evidence="6">Polyp</tissue>
    </source>
</reference>
<keyword evidence="3" id="KW-0326">Glycosidase</keyword>
<keyword evidence="4" id="KW-0732">Signal</keyword>
<name>A0A9X0D583_9CNID</name>
<evidence type="ECO:0000256" key="3">
    <source>
        <dbReference type="ARBA" id="ARBA00023295"/>
    </source>
</evidence>
<gene>
    <name evidence="6" type="ORF">OS493_004351</name>
</gene>
<dbReference type="SUPFAM" id="SSF51445">
    <property type="entry name" value="(Trans)glycosidases"/>
    <property type="match status" value="1"/>
</dbReference>
<dbReference type="FunFam" id="3.20.20.80:FF:000080">
    <property type="entry name" value="Beta-glucuronidase UidA"/>
    <property type="match status" value="1"/>
</dbReference>
<dbReference type="OrthoDB" id="408532at2759"/>
<dbReference type="GO" id="GO:0004566">
    <property type="term" value="F:beta-glucuronidase activity"/>
    <property type="evidence" value="ECO:0007669"/>
    <property type="project" value="UniProtKB-EC"/>
</dbReference>
<comment type="caution">
    <text evidence="6">The sequence shown here is derived from an EMBL/GenBank/DDBJ whole genome shotgun (WGS) entry which is preliminary data.</text>
</comment>
<dbReference type="AlphaFoldDB" id="A0A9X0D583"/>
<feature type="chain" id="PRO_5040797294" description="Glycoside hydrolase family 2 catalytic domain-containing protein" evidence="4">
    <location>
        <begin position="22"/>
        <end position="669"/>
    </location>
</feature>
<evidence type="ECO:0000256" key="2">
    <source>
        <dbReference type="ARBA" id="ARBA00022801"/>
    </source>
</evidence>
<dbReference type="GO" id="GO:0019391">
    <property type="term" value="P:glucuronoside catabolic process"/>
    <property type="evidence" value="ECO:0007669"/>
    <property type="project" value="TreeGrafter"/>
</dbReference>
<dbReference type="PANTHER" id="PTHR10066:SF67">
    <property type="entry name" value="BETA-GLUCURONIDASE"/>
    <property type="match status" value="1"/>
</dbReference>
<keyword evidence="7" id="KW-1185">Reference proteome</keyword>
<evidence type="ECO:0000256" key="1">
    <source>
        <dbReference type="ARBA" id="ARBA00007401"/>
    </source>
</evidence>
<proteinExistence type="inferred from homology"/>
<dbReference type="InterPro" id="IPR036156">
    <property type="entry name" value="Beta-gal/glucu_dom_sf"/>
</dbReference>
<dbReference type="InterPro" id="IPR008979">
    <property type="entry name" value="Galactose-bd-like_sf"/>
</dbReference>
<organism evidence="6 7">
    <name type="scientific">Desmophyllum pertusum</name>
    <dbReference type="NCBI Taxonomy" id="174260"/>
    <lineage>
        <taxon>Eukaryota</taxon>
        <taxon>Metazoa</taxon>
        <taxon>Cnidaria</taxon>
        <taxon>Anthozoa</taxon>
        <taxon>Hexacorallia</taxon>
        <taxon>Scleractinia</taxon>
        <taxon>Caryophylliina</taxon>
        <taxon>Caryophylliidae</taxon>
        <taxon>Desmophyllum</taxon>
    </lineage>
</organism>
<accession>A0A9X0D583</accession>
<feature type="signal peptide" evidence="4">
    <location>
        <begin position="1"/>
        <end position="21"/>
    </location>
</feature>
<sequence length="669" mass="76855">MSLTCHILILTLFLRCCCVEGFLRGMLYPRESETRQVKSLDGMWDFRADISSAGFEEMWYSLPLAQIGDVLSMPVPSSYNDITEERWLRDLFGWVWSRSVYYRCKVWLNNKAILEHEGGDLPFEVDITRELNIIERDTHRLTVAVNNTLTIPGDVETHNSSRFCDSSSDQVTEIDFAGIHGSVKLCTTPQVHLSDITVFTEHTYTKATLKFVTEVGANNDVKSNDIIMSYELRDRAGRVVASGGGEKMFSGEMTVFFPTLWWPIGMSDTPGYLYTLKVITSYKGIHDVYTLPVGFRTVRVEGSRFLINNVPFYFKGFGKRQDSDIRGRGFDYVTLTRDFNLINWFGANSIRTSKHPPPEELLELTDKYGIVVIDESPALGPKEVFQNYISEHAGNRHLDLLSELLQRDKNHPSVVMWSVASHSATAHSRNIDSHLRRMMDFTREIDVQKRPVTYVTSSSDRIMVVEDPALEFCDVISFNRHYGWYWYPGQPDLIAKSLEEDLRGLHNVFGKPVLMAEYGTSAVAGRHKKPSMLYTEEYQVDTMKQYFPVFDRLRKEFLTGEMIWTFTDYNVLQSYDVMSANTKGLLTRQRQPKASAHALRQRYQALAMDAHPRFTGDQLLDALIRFKPQGGDQSPITVEHRLPALIREERVNTTIRKRSVDEIMTFYEP</sequence>
<dbReference type="GO" id="GO:0005975">
    <property type="term" value="P:carbohydrate metabolic process"/>
    <property type="evidence" value="ECO:0007669"/>
    <property type="project" value="InterPro"/>
</dbReference>
<keyword evidence="2" id="KW-0378">Hydrolase</keyword>
<dbReference type="PANTHER" id="PTHR10066">
    <property type="entry name" value="BETA-GLUCURONIDASE"/>
    <property type="match status" value="1"/>
</dbReference>
<dbReference type="Pfam" id="PF02836">
    <property type="entry name" value="Glyco_hydro_2_C"/>
    <property type="match status" value="1"/>
</dbReference>
<dbReference type="SUPFAM" id="SSF49303">
    <property type="entry name" value="beta-Galactosidase/glucuronidase domain"/>
    <property type="match status" value="1"/>
</dbReference>
<feature type="domain" description="Glycoside hydrolase family 2 catalytic" evidence="5">
    <location>
        <begin position="298"/>
        <end position="607"/>
    </location>
</feature>
<dbReference type="GO" id="GO:0030246">
    <property type="term" value="F:carbohydrate binding"/>
    <property type="evidence" value="ECO:0007669"/>
    <property type="project" value="TreeGrafter"/>
</dbReference>
<dbReference type="EMBL" id="MU825874">
    <property type="protein sequence ID" value="KAJ7387360.1"/>
    <property type="molecule type" value="Genomic_DNA"/>
</dbReference>
<evidence type="ECO:0000313" key="6">
    <source>
        <dbReference type="EMBL" id="KAJ7387360.1"/>
    </source>
</evidence>
<dbReference type="SUPFAM" id="SSF49785">
    <property type="entry name" value="Galactose-binding domain-like"/>
    <property type="match status" value="1"/>
</dbReference>
<evidence type="ECO:0000313" key="7">
    <source>
        <dbReference type="Proteomes" id="UP001163046"/>
    </source>
</evidence>
<comment type="similarity">
    <text evidence="1">Belongs to the glycosyl hydrolase 2 family.</text>
</comment>
<evidence type="ECO:0000256" key="4">
    <source>
        <dbReference type="SAM" id="SignalP"/>
    </source>
</evidence>
<dbReference type="Gene3D" id="2.60.40.10">
    <property type="entry name" value="Immunoglobulins"/>
    <property type="match status" value="1"/>
</dbReference>
<dbReference type="InterPro" id="IPR017853">
    <property type="entry name" value="GH"/>
</dbReference>
<dbReference type="InterPro" id="IPR013783">
    <property type="entry name" value="Ig-like_fold"/>
</dbReference>
<evidence type="ECO:0000259" key="5">
    <source>
        <dbReference type="Pfam" id="PF02836"/>
    </source>
</evidence>
<protein>
    <recommendedName>
        <fullName evidence="5">Glycoside hydrolase family 2 catalytic domain-containing protein</fullName>
    </recommendedName>
</protein>
<dbReference type="Gene3D" id="2.60.120.260">
    <property type="entry name" value="Galactose-binding domain-like"/>
    <property type="match status" value="2"/>
</dbReference>
<dbReference type="InterPro" id="IPR006103">
    <property type="entry name" value="Glyco_hydro_2_cat"/>
</dbReference>
<dbReference type="Proteomes" id="UP001163046">
    <property type="component" value="Unassembled WGS sequence"/>
</dbReference>